<feature type="repeat" description="WD" evidence="1">
    <location>
        <begin position="601"/>
        <end position="631"/>
    </location>
</feature>
<feature type="repeat" description="WD" evidence="1">
    <location>
        <begin position="751"/>
        <end position="796"/>
    </location>
</feature>
<dbReference type="InterPro" id="IPR015943">
    <property type="entry name" value="WD40/YVTN_repeat-like_dom_sf"/>
</dbReference>
<keyword evidence="4" id="KW-1185">Reference proteome</keyword>
<feature type="compositionally biased region" description="Polar residues" evidence="2">
    <location>
        <begin position="863"/>
        <end position="876"/>
    </location>
</feature>
<dbReference type="InterPro" id="IPR036322">
    <property type="entry name" value="WD40_repeat_dom_sf"/>
</dbReference>
<keyword evidence="1" id="KW-0853">WD repeat</keyword>
<name>A0A420HZQ3_9PEZI</name>
<dbReference type="SMART" id="SM00320">
    <property type="entry name" value="WD40"/>
    <property type="match status" value="8"/>
</dbReference>
<dbReference type="Proteomes" id="UP000283383">
    <property type="component" value="Unassembled WGS sequence"/>
</dbReference>
<dbReference type="Pfam" id="PF00400">
    <property type="entry name" value="WD40"/>
    <property type="match status" value="4"/>
</dbReference>
<proteinExistence type="predicted"/>
<feature type="region of interest" description="Disordered" evidence="2">
    <location>
        <begin position="832"/>
        <end position="929"/>
    </location>
</feature>
<feature type="compositionally biased region" description="Polar residues" evidence="2">
    <location>
        <begin position="1033"/>
        <end position="1051"/>
    </location>
</feature>
<comment type="caution">
    <text evidence="3">The sequence shown here is derived from an EMBL/GenBank/DDBJ whole genome shotgun (WGS) entry which is preliminary data.</text>
</comment>
<evidence type="ECO:0000256" key="2">
    <source>
        <dbReference type="SAM" id="MobiDB-lite"/>
    </source>
</evidence>
<evidence type="ECO:0000313" key="3">
    <source>
        <dbReference type="EMBL" id="RKF62912.1"/>
    </source>
</evidence>
<dbReference type="Gene3D" id="2.130.10.10">
    <property type="entry name" value="YVTN repeat-like/Quinoprotein amine dehydrogenase"/>
    <property type="match status" value="4"/>
</dbReference>
<dbReference type="InterPro" id="IPR052779">
    <property type="entry name" value="WDR62"/>
</dbReference>
<dbReference type="PANTHER" id="PTHR45589">
    <property type="entry name" value="WD REPEAT DOMAIN 62, ISOFORM G"/>
    <property type="match status" value="1"/>
</dbReference>
<keyword evidence="3" id="KW-0808">Transferase</keyword>
<dbReference type="PANTHER" id="PTHR45589:SF1">
    <property type="entry name" value="WD REPEAT DOMAIN 62, ISOFORM G"/>
    <property type="match status" value="1"/>
</dbReference>
<dbReference type="InterPro" id="IPR001680">
    <property type="entry name" value="WD40_rpt"/>
</dbReference>
<feature type="compositionally biased region" description="Polar residues" evidence="2">
    <location>
        <begin position="837"/>
        <end position="850"/>
    </location>
</feature>
<gene>
    <name evidence="3" type="ORF">GcM3_143010</name>
</gene>
<sequence length="1051" mass="115805">MSSTPSNRAHNGKLKLTPSNYQCTRNVRSPNRQRSLYESGLSLQRIIGTTVSSSTAFDTLSSPRIFAYTAGATVVVVSTDENSKYAQRYFRARPTATSNFATSLSPTTSLVASNDGKSRITGGHSRDTTFPYSLVNSHPNSDWGDSSTSKTWTSRERIKAITCLSLSRNGKFLAVGETGYAPRVLIFSLNEDSSDSPLFIINEHTFGVRAVAFSPDSRYLASLGNTHDGFINIWSINQKTGTAKLYSSNKCTSVVKQMIWLGDEKIVTVGTRHIKIWRITENQKNETPAKPKYTTDGTQNPNFSQPFMRTLAGRNVLLGSLIDVTFTALAAISDQRAIVCSEKGDICLVDGNRAYKLLKLTRTSISITCIAVDMESQRVQIAGKNGKRISLSLNDLLSPNTPPTSPTPVDESQVCASGHICAMGYTGRRLVTVDINHSIKISRVDSYSSDPEMQSIPFSAHSDAVLGVCMIEDNPLNSEFLTWSANGTIMFWDLKGNSQGSINIELQQPLCFEEEAENQCLNIRVSKRAEYLVCGDRYGVVKIIRLSGQDLLFETRAHSSDINDIDLFEASNETLLATCGRDRTVQLYRHVSEQWVLVQTLNDHSASVTGLSIAENGEKLISSSTDRTVHIRQIAKRKNKGNENIVVLPLRIITLKASPVSITPYFTEKVSHIIISLLDRTVATYEISSGRLVMSFKASDNDSIEAVALDSLKVSNRYLNSGRPRILAGVSSTDKSVRIYDCNTGIFLDREWGHSSNVTDVAIYEHHNSDQKTIISTGSDGTIMIWSLSPKQSTLFDNNTGNSYSDDISLKETPPNSQMPIRRVLSKAELSDIQKESGITQSSSARSPSRNFRKKVSGHAVSHQGTPQQPMTNLAPNANIHVTDDSSANPYHSRARSRSPLSSPKSSSVRRSSTTSTIDTKKEKKSSQALRDFGTLNMATEQACRTLRAYRKRLLSSEPINNSSLKKLDQELWLTAVALGEKCQQTQIIKESALTGLLDQYSERLVSMFDEKLRLSRLASNDNISDEAESFKSKSSNSVVTEGKLSSSNFD</sequence>
<protein>
    <submittedName>
        <fullName evidence="3">Mitogen-activated protein kinase-binding protein 1</fullName>
    </submittedName>
</protein>
<dbReference type="STRING" id="62708.A0A420HZQ3"/>
<dbReference type="GO" id="GO:0016301">
    <property type="term" value="F:kinase activity"/>
    <property type="evidence" value="ECO:0007669"/>
    <property type="project" value="UniProtKB-KW"/>
</dbReference>
<feature type="compositionally biased region" description="Low complexity" evidence="2">
    <location>
        <begin position="898"/>
        <end position="918"/>
    </location>
</feature>
<evidence type="ECO:0000256" key="1">
    <source>
        <dbReference type="PROSITE-ProRule" id="PRU00221"/>
    </source>
</evidence>
<evidence type="ECO:0000313" key="4">
    <source>
        <dbReference type="Proteomes" id="UP000283383"/>
    </source>
</evidence>
<dbReference type="EMBL" id="MCBQ01014363">
    <property type="protein sequence ID" value="RKF62912.1"/>
    <property type="molecule type" value="Genomic_DNA"/>
</dbReference>
<keyword evidence="3" id="KW-0418">Kinase</keyword>
<accession>A0A420HZQ3</accession>
<dbReference type="AlphaFoldDB" id="A0A420HZQ3"/>
<dbReference type="SUPFAM" id="SSF50978">
    <property type="entry name" value="WD40 repeat-like"/>
    <property type="match status" value="2"/>
</dbReference>
<reference evidence="3 4" key="1">
    <citation type="journal article" date="2018" name="BMC Genomics">
        <title>Comparative genome analyses reveal sequence features reflecting distinct modes of host-adaptation between dicot and monocot powdery mildew.</title>
        <authorList>
            <person name="Wu Y."/>
            <person name="Ma X."/>
            <person name="Pan Z."/>
            <person name="Kale S.D."/>
            <person name="Song Y."/>
            <person name="King H."/>
            <person name="Zhang Q."/>
            <person name="Presley C."/>
            <person name="Deng X."/>
            <person name="Wei C.I."/>
            <person name="Xiao S."/>
        </authorList>
    </citation>
    <scope>NUCLEOTIDE SEQUENCE [LARGE SCALE GENOMIC DNA]</scope>
    <source>
        <strain evidence="3">UMSG3</strain>
    </source>
</reference>
<organism evidence="3 4">
    <name type="scientific">Golovinomyces cichoracearum</name>
    <dbReference type="NCBI Taxonomy" id="62708"/>
    <lineage>
        <taxon>Eukaryota</taxon>
        <taxon>Fungi</taxon>
        <taxon>Dikarya</taxon>
        <taxon>Ascomycota</taxon>
        <taxon>Pezizomycotina</taxon>
        <taxon>Leotiomycetes</taxon>
        <taxon>Erysiphales</taxon>
        <taxon>Erysiphaceae</taxon>
        <taxon>Golovinomyces</taxon>
    </lineage>
</organism>
<dbReference type="PROSITE" id="PS50082">
    <property type="entry name" value="WD_REPEATS_2"/>
    <property type="match status" value="2"/>
</dbReference>
<feature type="region of interest" description="Disordered" evidence="2">
    <location>
        <begin position="1026"/>
        <end position="1051"/>
    </location>
</feature>